<feature type="compositionally biased region" description="Basic residues" evidence="1">
    <location>
        <begin position="1237"/>
        <end position="1253"/>
    </location>
</feature>
<feature type="compositionally biased region" description="Polar residues" evidence="1">
    <location>
        <begin position="1599"/>
        <end position="1613"/>
    </location>
</feature>
<feature type="compositionally biased region" description="Low complexity" evidence="1">
    <location>
        <begin position="1614"/>
        <end position="1638"/>
    </location>
</feature>
<feature type="compositionally biased region" description="Basic residues" evidence="1">
    <location>
        <begin position="1423"/>
        <end position="1433"/>
    </location>
</feature>
<keyword evidence="2" id="KW-0472">Membrane</keyword>
<evidence type="ECO:0000313" key="4">
    <source>
        <dbReference type="Proteomes" id="UP000268350"/>
    </source>
</evidence>
<feature type="compositionally biased region" description="Polar residues" evidence="1">
    <location>
        <begin position="728"/>
        <end position="741"/>
    </location>
</feature>
<feature type="compositionally biased region" description="Low complexity" evidence="1">
    <location>
        <begin position="606"/>
        <end position="620"/>
    </location>
</feature>
<feature type="compositionally biased region" description="Low complexity" evidence="1">
    <location>
        <begin position="950"/>
        <end position="969"/>
    </location>
</feature>
<feature type="compositionally biased region" description="Low complexity" evidence="1">
    <location>
        <begin position="1070"/>
        <end position="1083"/>
    </location>
</feature>
<feature type="compositionally biased region" description="Low complexity" evidence="1">
    <location>
        <begin position="659"/>
        <end position="674"/>
    </location>
</feature>
<feature type="compositionally biased region" description="Low complexity" evidence="1">
    <location>
        <begin position="254"/>
        <end position="264"/>
    </location>
</feature>
<feature type="compositionally biased region" description="Low complexity" evidence="1">
    <location>
        <begin position="1470"/>
        <end position="1494"/>
    </location>
</feature>
<name>A0A3B0JQU8_DROGU</name>
<feature type="compositionally biased region" description="Polar residues" evidence="1">
    <location>
        <begin position="198"/>
        <end position="207"/>
    </location>
</feature>
<feature type="region of interest" description="Disordered" evidence="1">
    <location>
        <begin position="571"/>
        <end position="622"/>
    </location>
</feature>
<keyword evidence="2" id="KW-0812">Transmembrane</keyword>
<reference evidence="4" key="1">
    <citation type="submission" date="2018-01" db="EMBL/GenBank/DDBJ databases">
        <authorList>
            <person name="Alioto T."/>
            <person name="Alioto T."/>
        </authorList>
    </citation>
    <scope>NUCLEOTIDE SEQUENCE [LARGE SCALE GENOMIC DNA]</scope>
</reference>
<proteinExistence type="predicted"/>
<feature type="compositionally biased region" description="Low complexity" evidence="1">
    <location>
        <begin position="1210"/>
        <end position="1226"/>
    </location>
</feature>
<feature type="region of interest" description="Disordered" evidence="1">
    <location>
        <begin position="299"/>
        <end position="345"/>
    </location>
</feature>
<feature type="compositionally biased region" description="Low complexity" evidence="1">
    <location>
        <begin position="415"/>
        <end position="454"/>
    </location>
</feature>
<evidence type="ECO:0000256" key="2">
    <source>
        <dbReference type="SAM" id="Phobius"/>
    </source>
</evidence>
<protein>
    <recommendedName>
        <fullName evidence="5">Mucin-5AC</fullName>
    </recommendedName>
</protein>
<feature type="region of interest" description="Disordered" evidence="1">
    <location>
        <begin position="1176"/>
        <end position="1348"/>
    </location>
</feature>
<feature type="compositionally biased region" description="Basic and acidic residues" evidence="1">
    <location>
        <begin position="1046"/>
        <end position="1060"/>
    </location>
</feature>
<evidence type="ECO:0000313" key="3">
    <source>
        <dbReference type="EMBL" id="SPP73518.1"/>
    </source>
</evidence>
<accession>A0A3B0JQU8</accession>
<feature type="region of interest" description="Disordered" evidence="1">
    <location>
        <begin position="919"/>
        <end position="1103"/>
    </location>
</feature>
<feature type="compositionally biased region" description="Polar residues" evidence="1">
    <location>
        <begin position="1412"/>
        <end position="1421"/>
    </location>
</feature>
<sequence>MQPFATNHLVVLLGLSTPNRWQIYCPNKSALNFYFRQLISNCFCIFCSHLSALCCCCCCCCCLLLLFMSYEAMKRGMQLTATWLCLLATAATFARAQQESSAKWSRQLENAPTSDTDSLDWIPLAQPLDGSGGKDRSGNGRVLTYSQTFPPSARFGELNKPGVAPGSQFDFSYPFPRYSNGQGQALPLPLRQGPPPSLKTSAGQEPTSQSFFKFEMPFHSNEAGQGQGQAQAPPTLQTGYQIQHTFGGGGLQAPSSLFSPPSLFGQQQAQPFGSDFHSLPPKSLNKPLRQQNYIQDILPPKSHAKPTQPSLQSVTPQVFPLDPEPESIFGLNKAAPSSAPATSGGQQEVQLLYVPYDTLYNQQRQQQSGSSRPGSGSANFEVNKFNLNAGLPAVNPYQINQFYTQDPNAGSDFFSSGTTSRPSTTTSQPHSIFQSFGPTQQQPQPQAQTQFSTAKPKPKAHQPPLAMFLLRSSSRPSQSDVVAALRSAHSISVIDSPTKQTPEIFVGPAGMPIPDGYVKFDLPYLSQLAQTRDLSDVSFFVAPLSYRTPNGFNKILLPEPHVGSIVVNRAKDSVSVQTQPPPQRQPQRQPQRPYAAVSSTRNPFETTTQAQAQAQSQSQAGAPVRGNKFSYYYVQDGIQEASSPKIPAKQERHKKKRPQNVQVQHQQQQQPQQPIYRPPSKTQNPFDTLNQIGGDDFFKSLTNKPTTSSSTSTSTTSTSTSTTTSTTAAPTQPLFTYSTRPQVEFPGASGHLYPEYLQPVPEQQQPRLTTRPPTATTVEEEHRMKQYFRQQDAFRQRPLTTIPPAFEQVQYTPSAPDYEVPTTQRVKHKHRVNVYTPAAVPVTTSDVGYQVEQEQAQVLEQPQAPLNHRPSYNQVQNEILDNSNVDYEPNPYHVPSELPALTPDIPGLVNNLQEKDKLQPAGTTIPPQSEPEQETRPTRRPLLRTRKPAVSKVVTTSSVSYSESESSGKVPHRIRRPYGNRGTAAGAASTTGSGDQGEESAATIPTRRPTSARNPLIRNPNRIRYRPTTEERQSLKVKTRKGSKNGQREDQDLDYQRDVLKQNYPVFKGSSSAPSRRPTSPTAIPSSYDFQATTEGPASESQQVYTVTPSNSIDGASEPAAGFPGSLLEPMQIAQHYQEFSKDNYGPGYFPNQEDLTPTEAIVRNEVSPIYTTLATTTPSTTTTSTTTTTEAAPTTTTRRSPFVRRNYPRLRTTTTTEPPVTSTTPSEERPSIRSRLPPRRVVKVRQRQRRPGHPASSTAAPEEELQEPATQKPNLRKLSRYNNQEPREKEQPTITQRRRYKQPFQLEGQESQWSPASDNANSNSNTNTNSFKPLNPKYKTESHNFENEPEIVTVGPTGQPETYEFNVAADLGGSAVQRTTTLKAPNLKPEKSFAELLEEVMGKVPEELATESPNSSSSIGRLNRRGKWKKSRVSSGADTGENFETAESQNLGPQLYNALQAASEKEEQQQQQEKTTTTTAAAAATTEAETTEAIVRTTSASPTTPEEYEVTTARVALEEATMASTLPMEPPESATRRMDTAADVDVEGDGDGEGDLETQPSIFSEVKKQLHDLFAIEESEDEAVNGALAAVGKRRQEYTSIKRTTPATSTDKTTLTPADDELTATATATATTPTATEGASEGSKDNFHKDLMEHVVYATSTSTKVTSETEICYRGRCIRSEDLPANHKLH</sequence>
<feature type="compositionally biased region" description="Polar residues" evidence="1">
    <location>
        <begin position="1084"/>
        <end position="1103"/>
    </location>
</feature>
<feature type="region of interest" description="Disordered" evidence="1">
    <location>
        <begin position="410"/>
        <end position="462"/>
    </location>
</feature>
<evidence type="ECO:0008006" key="5">
    <source>
        <dbReference type="Google" id="ProtNLM"/>
    </source>
</evidence>
<feature type="region of interest" description="Disordered" evidence="1">
    <location>
        <begin position="642"/>
        <end position="754"/>
    </location>
</feature>
<feature type="compositionally biased region" description="Low complexity" evidence="1">
    <location>
        <begin position="706"/>
        <end position="727"/>
    </location>
</feature>
<feature type="compositionally biased region" description="Polar residues" evidence="1">
    <location>
        <begin position="305"/>
        <end position="316"/>
    </location>
</feature>
<feature type="compositionally biased region" description="Low complexity" evidence="1">
    <location>
        <begin position="1176"/>
        <end position="1198"/>
    </location>
</feature>
<keyword evidence="4" id="KW-1185">Reference proteome</keyword>
<dbReference type="OrthoDB" id="6382824at2759"/>
<dbReference type="Proteomes" id="UP000268350">
    <property type="component" value="Unassembled WGS sequence"/>
</dbReference>
<feature type="transmembrane region" description="Helical" evidence="2">
    <location>
        <begin position="38"/>
        <end position="67"/>
    </location>
</feature>
<dbReference type="EMBL" id="OUUW01000001">
    <property type="protein sequence ID" value="SPP73518.1"/>
    <property type="molecule type" value="Genomic_DNA"/>
</dbReference>
<feature type="region of interest" description="Disordered" evidence="1">
    <location>
        <begin position="252"/>
        <end position="286"/>
    </location>
</feature>
<feature type="compositionally biased region" description="Polar residues" evidence="1">
    <location>
        <begin position="680"/>
        <end position="691"/>
    </location>
</feature>
<organism evidence="3 4">
    <name type="scientific">Drosophila guanche</name>
    <name type="common">Fruit fly</name>
    <dbReference type="NCBI Taxonomy" id="7266"/>
    <lineage>
        <taxon>Eukaryota</taxon>
        <taxon>Metazoa</taxon>
        <taxon>Ecdysozoa</taxon>
        <taxon>Arthropoda</taxon>
        <taxon>Hexapoda</taxon>
        <taxon>Insecta</taxon>
        <taxon>Pterygota</taxon>
        <taxon>Neoptera</taxon>
        <taxon>Endopterygota</taxon>
        <taxon>Diptera</taxon>
        <taxon>Brachycera</taxon>
        <taxon>Muscomorpha</taxon>
        <taxon>Ephydroidea</taxon>
        <taxon>Drosophilidae</taxon>
        <taxon>Drosophila</taxon>
        <taxon>Sophophora</taxon>
    </lineage>
</organism>
<feature type="compositionally biased region" description="Low complexity" evidence="1">
    <location>
        <begin position="1013"/>
        <end position="1022"/>
    </location>
</feature>
<gene>
    <name evidence="3" type="ORF">DGUA_6G001012</name>
</gene>
<keyword evidence="2" id="KW-1133">Transmembrane helix</keyword>
<dbReference type="STRING" id="7266.A0A3B0JQU8"/>
<feature type="compositionally biased region" description="Low complexity" evidence="1">
    <location>
        <begin position="982"/>
        <end position="993"/>
    </location>
</feature>
<evidence type="ECO:0000256" key="1">
    <source>
        <dbReference type="SAM" id="MobiDB-lite"/>
    </source>
</evidence>
<feature type="compositionally biased region" description="Basic residues" evidence="1">
    <location>
        <begin position="938"/>
        <end position="949"/>
    </location>
</feature>
<feature type="region of interest" description="Disordered" evidence="1">
    <location>
        <begin position="182"/>
        <end position="207"/>
    </location>
</feature>
<feature type="region of interest" description="Disordered" evidence="1">
    <location>
        <begin position="1595"/>
        <end position="1645"/>
    </location>
</feature>
<feature type="region of interest" description="Disordered" evidence="1">
    <location>
        <begin position="1406"/>
        <end position="1507"/>
    </location>
</feature>
<feature type="compositionally biased region" description="Low complexity" evidence="1">
    <location>
        <begin position="1317"/>
        <end position="1331"/>
    </location>
</feature>